<dbReference type="InterPro" id="IPR029052">
    <property type="entry name" value="Metallo-depent_PP-like"/>
</dbReference>
<evidence type="ECO:0000256" key="8">
    <source>
        <dbReference type="ARBA" id="ARBA00023136"/>
    </source>
</evidence>
<dbReference type="PANTHER" id="PTHR34990:SF1">
    <property type="entry name" value="UDP-2,3-DIACYLGLUCOSAMINE HYDROLASE"/>
    <property type="match status" value="1"/>
</dbReference>
<dbReference type="Pfam" id="PF00149">
    <property type="entry name" value="Metallophos"/>
    <property type="match status" value="1"/>
</dbReference>
<dbReference type="EMBL" id="LNKA01000010">
    <property type="protein sequence ID" value="KTC65116.1"/>
    <property type="molecule type" value="Genomic_DNA"/>
</dbReference>
<gene>
    <name evidence="10 12" type="primary">lpxH</name>
    <name evidence="12" type="ORF">Lade_1639</name>
    <name evidence="13" type="ORF">NCTC12735_00991</name>
</gene>
<dbReference type="PATRIC" id="fig|45056.6.peg.1690"/>
<dbReference type="HAMAP" id="MF_00575">
    <property type="entry name" value="LpxH"/>
    <property type="match status" value="1"/>
</dbReference>
<feature type="binding site" evidence="10">
    <location>
        <position position="194"/>
    </location>
    <ligand>
        <name>Mn(2+)</name>
        <dbReference type="ChEBI" id="CHEBI:29035"/>
        <label>2</label>
    </ligand>
</feature>
<feature type="binding site" evidence="10">
    <location>
        <position position="114"/>
    </location>
    <ligand>
        <name>Mn(2+)</name>
        <dbReference type="ChEBI" id="CHEBI:29035"/>
        <label>2</label>
    </ligand>
</feature>
<dbReference type="InterPro" id="IPR004843">
    <property type="entry name" value="Calcineurin-like_PHP"/>
</dbReference>
<dbReference type="NCBIfam" id="NF003743">
    <property type="entry name" value="PRK05340.1"/>
    <property type="match status" value="1"/>
</dbReference>
<keyword evidence="3 10" id="KW-0997">Cell inner membrane</keyword>
<dbReference type="OrthoDB" id="9783283at2"/>
<dbReference type="GO" id="GO:0009245">
    <property type="term" value="P:lipid A biosynthetic process"/>
    <property type="evidence" value="ECO:0007669"/>
    <property type="project" value="UniProtKB-UniRule"/>
</dbReference>
<keyword evidence="1 10" id="KW-1003">Cell membrane</keyword>
<dbReference type="UniPathway" id="UPA00359">
    <property type="reaction ID" value="UER00480"/>
</dbReference>
<keyword evidence="6 10" id="KW-0378">Hydrolase</keyword>
<comment type="similarity">
    <text evidence="10">Belongs to the LpxH family.</text>
</comment>
<dbReference type="STRING" id="45056.Lade_1639"/>
<accession>A0A0W0R1Z7</accession>
<dbReference type="GO" id="GO:0005737">
    <property type="term" value="C:cytoplasm"/>
    <property type="evidence" value="ECO:0007669"/>
    <property type="project" value="InterPro"/>
</dbReference>
<dbReference type="EC" id="3.6.1.54" evidence="10"/>
<feature type="binding site" evidence="10">
    <location>
        <position position="79"/>
    </location>
    <ligand>
        <name>Mn(2+)</name>
        <dbReference type="ChEBI" id="CHEBI:29035"/>
        <label>2</label>
    </ligand>
</feature>
<protein>
    <recommendedName>
        <fullName evidence="10">UDP-2,3-diacylglucosamine hydrolase</fullName>
        <ecNumber evidence="10">3.6.1.54</ecNumber>
    </recommendedName>
    <alternativeName>
        <fullName evidence="10">UDP-2,3-diacylglucosamine diphosphatase</fullName>
    </alternativeName>
</protein>
<comment type="subcellular location">
    <subcellularLocation>
        <location evidence="10">Cell inner membrane</location>
        <topology evidence="10">Peripheral membrane protein</topology>
        <orientation evidence="10">Cytoplasmic side</orientation>
    </subcellularLocation>
</comment>
<feature type="binding site" evidence="10">
    <location>
        <position position="42"/>
    </location>
    <ligand>
        <name>Mn(2+)</name>
        <dbReference type="ChEBI" id="CHEBI:29035"/>
        <label>2</label>
    </ligand>
</feature>
<dbReference type="Gene3D" id="3.60.21.10">
    <property type="match status" value="1"/>
</dbReference>
<dbReference type="GO" id="GO:0008758">
    <property type="term" value="F:UDP-2,3-diacylglucosamine hydrolase activity"/>
    <property type="evidence" value="ECO:0007669"/>
    <property type="project" value="UniProtKB-UniRule"/>
</dbReference>
<evidence type="ECO:0000256" key="2">
    <source>
        <dbReference type="ARBA" id="ARBA00022516"/>
    </source>
</evidence>
<feature type="binding site" evidence="10">
    <location>
        <begin position="79"/>
        <end position="80"/>
    </location>
    <ligand>
        <name>substrate</name>
    </ligand>
</feature>
<dbReference type="PANTHER" id="PTHR34990">
    <property type="entry name" value="UDP-2,3-DIACYLGLUCOSAMINE HYDROLASE-RELATED"/>
    <property type="match status" value="1"/>
</dbReference>
<feature type="binding site" evidence="10">
    <location>
        <position position="166"/>
    </location>
    <ligand>
        <name>substrate</name>
    </ligand>
</feature>
<feature type="binding site" evidence="10">
    <location>
        <position position="9"/>
    </location>
    <ligand>
        <name>Mn(2+)</name>
        <dbReference type="ChEBI" id="CHEBI:29035"/>
        <label>1</label>
    </ligand>
</feature>
<keyword evidence="14" id="KW-1185">Reference proteome</keyword>
<feature type="binding site" evidence="10">
    <location>
        <position position="11"/>
    </location>
    <ligand>
        <name>Mn(2+)</name>
        <dbReference type="ChEBI" id="CHEBI:29035"/>
        <label>1</label>
    </ligand>
</feature>
<evidence type="ECO:0000313" key="15">
    <source>
        <dbReference type="Proteomes" id="UP000281170"/>
    </source>
</evidence>
<evidence type="ECO:0000313" key="12">
    <source>
        <dbReference type="EMBL" id="KTC65116.1"/>
    </source>
</evidence>
<dbReference type="InterPro" id="IPR043461">
    <property type="entry name" value="LpxH-like"/>
</dbReference>
<evidence type="ECO:0000256" key="1">
    <source>
        <dbReference type="ARBA" id="ARBA00022475"/>
    </source>
</evidence>
<comment type="cofactor">
    <cofactor evidence="10">
        <name>Mn(2+)</name>
        <dbReference type="ChEBI" id="CHEBI:29035"/>
    </cofactor>
    <text evidence="10">Binds 2 Mn(2+) ions per subunit in a binuclear metal center.</text>
</comment>
<keyword evidence="9 10" id="KW-0464">Manganese</keyword>
<evidence type="ECO:0000256" key="4">
    <source>
        <dbReference type="ARBA" id="ARBA00022556"/>
    </source>
</evidence>
<keyword evidence="8 10" id="KW-0472">Membrane</keyword>
<feature type="binding site" evidence="10">
    <location>
        <position position="160"/>
    </location>
    <ligand>
        <name>substrate</name>
    </ligand>
</feature>
<evidence type="ECO:0000256" key="6">
    <source>
        <dbReference type="ARBA" id="ARBA00022801"/>
    </source>
</evidence>
<keyword evidence="5 10" id="KW-0479">Metal-binding</keyword>
<dbReference type="SUPFAM" id="SSF56300">
    <property type="entry name" value="Metallo-dependent phosphatases"/>
    <property type="match status" value="1"/>
</dbReference>
<feature type="binding site" evidence="10">
    <location>
        <position position="194"/>
    </location>
    <ligand>
        <name>substrate</name>
    </ligand>
</feature>
<feature type="binding site" evidence="10">
    <location>
        <position position="122"/>
    </location>
    <ligand>
        <name>substrate</name>
    </ligand>
</feature>
<reference evidence="12 14" key="1">
    <citation type="submission" date="2015-11" db="EMBL/GenBank/DDBJ databases">
        <title>Identification of large and diverse effector repertoires of 38 Legionella species.</title>
        <authorList>
            <person name="Burstein D."/>
            <person name="Amaro F."/>
            <person name="Zusman T."/>
            <person name="Lifshitz Z."/>
            <person name="Cohen O."/>
            <person name="Gilbert J.A."/>
            <person name="Pupko T."/>
            <person name="Shuman H.A."/>
            <person name="Segal G."/>
        </authorList>
    </citation>
    <scope>NUCLEOTIDE SEQUENCE [LARGE SCALE GENOMIC DNA]</scope>
    <source>
        <strain evidence="12 14">1762-AUS-E</strain>
    </source>
</reference>
<geneLocation type="plasmid" evidence="13 15">
    <name>13</name>
</geneLocation>
<name>A0A0W0R1Z7_9GAMM</name>
<dbReference type="Proteomes" id="UP000281170">
    <property type="component" value="Plasmid 13"/>
</dbReference>
<dbReference type="GO" id="GO:0030145">
    <property type="term" value="F:manganese ion binding"/>
    <property type="evidence" value="ECO:0007669"/>
    <property type="project" value="UniProtKB-UniRule"/>
</dbReference>
<dbReference type="Proteomes" id="UP000054859">
    <property type="component" value="Unassembled WGS sequence"/>
</dbReference>
<dbReference type="GO" id="GO:0019897">
    <property type="term" value="C:extrinsic component of plasma membrane"/>
    <property type="evidence" value="ECO:0007669"/>
    <property type="project" value="UniProtKB-UniRule"/>
</dbReference>
<dbReference type="AlphaFoldDB" id="A0A0W0R1Z7"/>
<evidence type="ECO:0000256" key="9">
    <source>
        <dbReference type="ARBA" id="ARBA00023211"/>
    </source>
</evidence>
<keyword evidence="13" id="KW-0614">Plasmid</keyword>
<evidence type="ECO:0000256" key="7">
    <source>
        <dbReference type="ARBA" id="ARBA00023098"/>
    </source>
</evidence>
<keyword evidence="4 10" id="KW-0441">Lipid A biosynthesis</keyword>
<dbReference type="RefSeq" id="WP_058462708.1">
    <property type="nucleotide sequence ID" value="NZ_CAAAHS010000009.1"/>
</dbReference>
<reference evidence="13 15" key="2">
    <citation type="submission" date="2018-12" db="EMBL/GenBank/DDBJ databases">
        <authorList>
            <consortium name="Pathogen Informatics"/>
        </authorList>
    </citation>
    <scope>NUCLEOTIDE SEQUENCE [LARGE SCALE GENOMIC DNA]</scope>
    <source>
        <strain evidence="13 15">NCTC12735</strain>
        <plasmid evidence="15">13</plasmid>
    </source>
</reference>
<dbReference type="CDD" id="cd07398">
    <property type="entry name" value="MPP_YbbF-LpxH"/>
    <property type="match status" value="1"/>
</dbReference>
<feature type="binding site" evidence="10">
    <location>
        <position position="196"/>
    </location>
    <ligand>
        <name>Mn(2+)</name>
        <dbReference type="ChEBI" id="CHEBI:29035"/>
        <label>1</label>
    </ligand>
</feature>
<keyword evidence="2 10" id="KW-0444">Lipid biosynthesis</keyword>
<evidence type="ECO:0000313" key="13">
    <source>
        <dbReference type="EMBL" id="VEH85364.1"/>
    </source>
</evidence>
<comment type="pathway">
    <text evidence="10">Glycolipid biosynthesis; lipid IV(A) biosynthesis; lipid IV(A) from (3R)-3-hydroxytetradecanoyl-[acyl-carrier-protein] and UDP-N-acetyl-alpha-D-glucosamine: step 4/6.</text>
</comment>
<proteinExistence type="inferred from homology"/>
<keyword evidence="7 10" id="KW-0443">Lipid metabolism</keyword>
<comment type="function">
    <text evidence="10">Hydrolyzes the pyrophosphate bond of UDP-2,3-diacylglucosamine to yield 2,3-diacylglucosamine 1-phosphate (lipid X) and UMP by catalyzing the attack of water at the alpha-P atom. Involved in the biosynthesis of lipid A, a phosphorylated glycolipid that anchors the lipopolysaccharide to the outer membrane of the cell.</text>
</comment>
<sequence>MIEAVFISDLHLSPDDVLITQRFNTFIQWAKENTRSLYILGDFLHVWPGDEALNSWSQSITQSLASLSETMPIYLMAGNRDFLLGKKFFTEAKVQRIKDPYVMQLGDASVLLSHGDRYCINDKSHQWLRCLTRNRIFYTVFLAIPFFIRKKMVQTVRTRSQINRSKSYEKLAIVPDCMIKHMDQFNAKTIIHGHTHQPGLRLHNNGTYKQFILSDWDDNPHVLCYDKANGFYFDLIKGD</sequence>
<evidence type="ECO:0000259" key="11">
    <source>
        <dbReference type="Pfam" id="PF00149"/>
    </source>
</evidence>
<dbReference type="InterPro" id="IPR010138">
    <property type="entry name" value="UDP-diacylglucosamine_Hdrlase"/>
</dbReference>
<evidence type="ECO:0000256" key="5">
    <source>
        <dbReference type="ARBA" id="ARBA00022723"/>
    </source>
</evidence>
<feature type="binding site" evidence="10">
    <location>
        <position position="163"/>
    </location>
    <ligand>
        <name>substrate</name>
    </ligand>
</feature>
<comment type="catalytic activity">
    <reaction evidence="10">
        <text>UDP-2-N,3-O-bis[(3R)-3-hydroxytetradecanoyl]-alpha-D-glucosamine + H2O = 2-N,3-O-bis[(3R)-3-hydroxytetradecanoyl]-alpha-D-glucosaminyl 1-phosphate + UMP + 2 H(+)</text>
        <dbReference type="Rhea" id="RHEA:25213"/>
        <dbReference type="ChEBI" id="CHEBI:15377"/>
        <dbReference type="ChEBI" id="CHEBI:15378"/>
        <dbReference type="ChEBI" id="CHEBI:57865"/>
        <dbReference type="ChEBI" id="CHEBI:57957"/>
        <dbReference type="ChEBI" id="CHEBI:78847"/>
        <dbReference type="EC" id="3.6.1.54"/>
    </reaction>
</comment>
<feature type="binding site" evidence="10">
    <location>
        <position position="42"/>
    </location>
    <ligand>
        <name>Mn(2+)</name>
        <dbReference type="ChEBI" id="CHEBI:29035"/>
        <label>1</label>
    </ligand>
</feature>
<evidence type="ECO:0000256" key="3">
    <source>
        <dbReference type="ARBA" id="ARBA00022519"/>
    </source>
</evidence>
<feature type="domain" description="Calcineurin-like phosphoesterase" evidence="11">
    <location>
        <begin position="5"/>
        <end position="198"/>
    </location>
</feature>
<evidence type="ECO:0000256" key="10">
    <source>
        <dbReference type="HAMAP-Rule" id="MF_00575"/>
    </source>
</evidence>
<dbReference type="EMBL" id="LR134422">
    <property type="protein sequence ID" value="VEH85364.1"/>
    <property type="molecule type" value="Genomic_DNA"/>
</dbReference>
<dbReference type="KEGG" id="ladl:NCTC12735_00991"/>
<organism evidence="12 14">
    <name type="scientific">Legionella adelaidensis</name>
    <dbReference type="NCBI Taxonomy" id="45056"/>
    <lineage>
        <taxon>Bacteria</taxon>
        <taxon>Pseudomonadati</taxon>
        <taxon>Pseudomonadota</taxon>
        <taxon>Gammaproteobacteria</taxon>
        <taxon>Legionellales</taxon>
        <taxon>Legionellaceae</taxon>
        <taxon>Legionella</taxon>
    </lineage>
</organism>
<evidence type="ECO:0000313" key="14">
    <source>
        <dbReference type="Proteomes" id="UP000054859"/>
    </source>
</evidence>